<dbReference type="SUPFAM" id="SSF52151">
    <property type="entry name" value="FabD/lysophospholipase-like"/>
    <property type="match status" value="1"/>
</dbReference>
<dbReference type="PANTHER" id="PTHR47170:SF2">
    <property type="entry name" value="MALONYL-COA:ACP TRANSACYLASE (MAT) DOMAIN-CONTAINING PROTEIN"/>
    <property type="match status" value="1"/>
</dbReference>
<accession>A0AAV7ILK1</accession>
<dbReference type="InterPro" id="IPR016035">
    <property type="entry name" value="Acyl_Trfase/lysoPLipase"/>
</dbReference>
<organism evidence="2 3">
    <name type="scientific">Cotesia glomerata</name>
    <name type="common">Lepidopteran parasitic wasp</name>
    <name type="synonym">Apanteles glomeratus</name>
    <dbReference type="NCBI Taxonomy" id="32391"/>
    <lineage>
        <taxon>Eukaryota</taxon>
        <taxon>Metazoa</taxon>
        <taxon>Ecdysozoa</taxon>
        <taxon>Arthropoda</taxon>
        <taxon>Hexapoda</taxon>
        <taxon>Insecta</taxon>
        <taxon>Pterygota</taxon>
        <taxon>Neoptera</taxon>
        <taxon>Endopterygota</taxon>
        <taxon>Hymenoptera</taxon>
        <taxon>Apocrita</taxon>
        <taxon>Ichneumonoidea</taxon>
        <taxon>Braconidae</taxon>
        <taxon>Microgastrinae</taxon>
        <taxon>Cotesia</taxon>
    </lineage>
</organism>
<dbReference type="EMBL" id="JAHXZJ010001119">
    <property type="protein sequence ID" value="KAH0553490.1"/>
    <property type="molecule type" value="Genomic_DNA"/>
</dbReference>
<proteinExistence type="predicted"/>
<dbReference type="GO" id="GO:0016740">
    <property type="term" value="F:transferase activity"/>
    <property type="evidence" value="ECO:0007669"/>
    <property type="project" value="InterPro"/>
</dbReference>
<gene>
    <name evidence="2" type="ORF">KQX54_001207</name>
</gene>
<keyword evidence="3" id="KW-1185">Reference proteome</keyword>
<dbReference type="Pfam" id="PF00698">
    <property type="entry name" value="Acyl_transf_1"/>
    <property type="match status" value="1"/>
</dbReference>
<reference evidence="2 3" key="1">
    <citation type="journal article" date="2021" name="J. Hered.">
        <title>A chromosome-level genome assembly of the parasitoid wasp, Cotesia glomerata (Hymenoptera: Braconidae).</title>
        <authorList>
            <person name="Pinto B.J."/>
            <person name="Weis J.J."/>
            <person name="Gamble T."/>
            <person name="Ode P.J."/>
            <person name="Paul R."/>
            <person name="Zaspel J.M."/>
        </authorList>
    </citation>
    <scope>NUCLEOTIDE SEQUENCE [LARGE SCALE GENOMIC DNA]</scope>
    <source>
        <strain evidence="2">CgM1</strain>
    </source>
</reference>
<dbReference type="Proteomes" id="UP000826195">
    <property type="component" value="Unassembled WGS sequence"/>
</dbReference>
<dbReference type="Gene3D" id="3.40.366.10">
    <property type="entry name" value="Malonyl-Coenzyme A Acyl Carrier Protein, domain 2"/>
    <property type="match status" value="1"/>
</dbReference>
<dbReference type="InterPro" id="IPR014043">
    <property type="entry name" value="Acyl_transferase_dom"/>
</dbReference>
<dbReference type="PANTHER" id="PTHR47170">
    <property type="entry name" value="MALONYL-COA ACP TRANSACYLASE, ACP-BINDING"/>
    <property type="match status" value="1"/>
</dbReference>
<evidence type="ECO:0000313" key="2">
    <source>
        <dbReference type="EMBL" id="KAH0553490.1"/>
    </source>
</evidence>
<dbReference type="InterPro" id="IPR001227">
    <property type="entry name" value="Ac_transferase_dom_sf"/>
</dbReference>
<evidence type="ECO:0000313" key="3">
    <source>
        <dbReference type="Proteomes" id="UP000826195"/>
    </source>
</evidence>
<dbReference type="Gene3D" id="3.30.70.250">
    <property type="entry name" value="Malonyl-CoA ACP transacylase, ACP-binding"/>
    <property type="match status" value="1"/>
</dbReference>
<name>A0AAV7ILK1_COTGL</name>
<dbReference type="AlphaFoldDB" id="A0AAV7ILK1"/>
<dbReference type="SMART" id="SM00827">
    <property type="entry name" value="PKS_AT"/>
    <property type="match status" value="1"/>
</dbReference>
<feature type="domain" description="Malonyl-CoA:ACP transacylase (MAT)" evidence="1">
    <location>
        <begin position="73"/>
        <end position="369"/>
    </location>
</feature>
<protein>
    <recommendedName>
        <fullName evidence="1">Malonyl-CoA:ACP transacylase (MAT) domain-containing protein</fullName>
    </recommendedName>
</protein>
<dbReference type="InterPro" id="IPR052760">
    <property type="entry name" value="Mitochondrial_malonyltrans"/>
</dbReference>
<sequence length="380" mass="42496">MIIKENEEKFKDDDKNKNLLNLINDAANFNEITNSSWSTTPYNSAGDGIALLYNNNNEKKREKINPEDKTVFIFPGQGTLKVGDVEKYLNYPRVKKLFDIANEILGYNIMDICLNGPQSKLNKTEFNQPATILTSLAALEKIWEDNSFATENCIAAAGYSVGELTALIFSGALTIEDGIRLAGIRGAGMQYAVDQQPNQGMLTIISKHNTKVNKACQEARNFSTNLGLSLPICQIAIYLCSETKVLAGHQQALEYIINNSYNLNFRKIFKLPVTGAFHTPLMKPALKSFVKALDDIEFQQPRIPVYSNVTAKPYRSIKDIINLLPKQIISPVKWEQIIHEIYKRPQGNNFPQSYDLGSNGTMKTILRKINLSASDSCTSI</sequence>
<evidence type="ECO:0000259" key="1">
    <source>
        <dbReference type="SMART" id="SM00827"/>
    </source>
</evidence>
<comment type="caution">
    <text evidence="2">The sequence shown here is derived from an EMBL/GenBank/DDBJ whole genome shotgun (WGS) entry which is preliminary data.</text>
</comment>